<proteinExistence type="predicted"/>
<feature type="compositionally biased region" description="Basic and acidic residues" evidence="1">
    <location>
        <begin position="1391"/>
        <end position="1404"/>
    </location>
</feature>
<dbReference type="CDD" id="cd20404">
    <property type="entry name" value="Tudor_Agenet_AtEML-like"/>
    <property type="match status" value="1"/>
</dbReference>
<organism evidence="2 3">
    <name type="scientific">Cymbomonas tetramitiformis</name>
    <dbReference type="NCBI Taxonomy" id="36881"/>
    <lineage>
        <taxon>Eukaryota</taxon>
        <taxon>Viridiplantae</taxon>
        <taxon>Chlorophyta</taxon>
        <taxon>Pyramimonadophyceae</taxon>
        <taxon>Pyramimonadales</taxon>
        <taxon>Pyramimonadaceae</taxon>
        <taxon>Cymbomonas</taxon>
    </lineage>
</organism>
<feature type="compositionally biased region" description="Polar residues" evidence="1">
    <location>
        <begin position="2272"/>
        <end position="2282"/>
    </location>
</feature>
<name>A0AAE0L431_9CHLO</name>
<feature type="region of interest" description="Disordered" evidence="1">
    <location>
        <begin position="1601"/>
        <end position="1719"/>
    </location>
</feature>
<feature type="region of interest" description="Disordered" evidence="1">
    <location>
        <begin position="1018"/>
        <end position="1183"/>
    </location>
</feature>
<feature type="compositionally biased region" description="Polar residues" evidence="1">
    <location>
        <begin position="1605"/>
        <end position="1626"/>
    </location>
</feature>
<accession>A0AAE0L431</accession>
<feature type="compositionally biased region" description="Polar residues" evidence="1">
    <location>
        <begin position="1264"/>
        <end position="1278"/>
    </location>
</feature>
<reference evidence="2 3" key="1">
    <citation type="journal article" date="2015" name="Genome Biol. Evol.">
        <title>Comparative Genomics of a Bacterivorous Green Alga Reveals Evolutionary Causalities and Consequences of Phago-Mixotrophic Mode of Nutrition.</title>
        <authorList>
            <person name="Burns J.A."/>
            <person name="Paasch A."/>
            <person name="Narechania A."/>
            <person name="Kim E."/>
        </authorList>
    </citation>
    <scope>NUCLEOTIDE SEQUENCE [LARGE SCALE GENOMIC DNA]</scope>
    <source>
        <strain evidence="2 3">PLY_AMNH</strain>
    </source>
</reference>
<feature type="region of interest" description="Disordered" evidence="1">
    <location>
        <begin position="2009"/>
        <end position="2028"/>
    </location>
</feature>
<feature type="region of interest" description="Disordered" evidence="1">
    <location>
        <begin position="836"/>
        <end position="1005"/>
    </location>
</feature>
<feature type="compositionally biased region" description="Basic and acidic residues" evidence="1">
    <location>
        <begin position="961"/>
        <end position="972"/>
    </location>
</feature>
<feature type="compositionally biased region" description="Polar residues" evidence="1">
    <location>
        <begin position="1789"/>
        <end position="1801"/>
    </location>
</feature>
<feature type="region of interest" description="Disordered" evidence="1">
    <location>
        <begin position="2259"/>
        <end position="2357"/>
    </location>
</feature>
<feature type="compositionally biased region" description="Low complexity" evidence="1">
    <location>
        <begin position="1863"/>
        <end position="1872"/>
    </location>
</feature>
<feature type="region of interest" description="Disordered" evidence="1">
    <location>
        <begin position="1389"/>
        <end position="1409"/>
    </location>
</feature>
<protein>
    <submittedName>
        <fullName evidence="2">Uncharacterized protein</fullName>
    </submittedName>
</protein>
<feature type="compositionally biased region" description="Pro residues" evidence="1">
    <location>
        <begin position="898"/>
        <end position="913"/>
    </location>
</feature>
<feature type="region of interest" description="Disordered" evidence="1">
    <location>
        <begin position="556"/>
        <end position="587"/>
    </location>
</feature>
<evidence type="ECO:0000313" key="2">
    <source>
        <dbReference type="EMBL" id="KAK3271069.1"/>
    </source>
</evidence>
<feature type="region of interest" description="Disordered" evidence="1">
    <location>
        <begin position="1492"/>
        <end position="1548"/>
    </location>
</feature>
<feature type="compositionally biased region" description="Basic and acidic residues" evidence="1">
    <location>
        <begin position="915"/>
        <end position="926"/>
    </location>
</feature>
<evidence type="ECO:0000313" key="3">
    <source>
        <dbReference type="Proteomes" id="UP001190700"/>
    </source>
</evidence>
<gene>
    <name evidence="2" type="ORF">CYMTET_20559</name>
</gene>
<feature type="compositionally biased region" description="Polar residues" evidence="1">
    <location>
        <begin position="1838"/>
        <end position="1854"/>
    </location>
</feature>
<evidence type="ECO:0000256" key="1">
    <source>
        <dbReference type="SAM" id="MobiDB-lite"/>
    </source>
</evidence>
<feature type="compositionally biased region" description="Basic and acidic residues" evidence="1">
    <location>
        <begin position="1147"/>
        <end position="1159"/>
    </location>
</feature>
<feature type="compositionally biased region" description="Polar residues" evidence="1">
    <location>
        <begin position="1897"/>
        <end position="1909"/>
    </location>
</feature>
<sequence length="2357" mass="250901">MARSAEVSKRSQTTHLAGVQGSVTSAPTQVGNMVEGEGASWALHDPAYLKGGSLLLSKRPKGLLVKSGDLVGTLLPGGYRGHEAVLINHRPTQRDKIVNLEEFQSMGFQSSRLHCEMSQSVTHVLEENGRGGPELESWLQQQGKLISDQVIDLHFAMFQSQDMRYVSARVVKFDTLTGEHEVELTASGERRWVHLCLQNAQRRVNLQHVFRASWLKCHEVEDECLTIRESGCDVTSATTGAPMKPGQGGGSLWPGWLERNSRLWQGEKMPFQQLGSQPVEPTSDLAGHAVEGKLGMMQTYMQVQLGVEKAWERHSGETAPTWVSYAASTESGKSMSKTSTLSDQAKLHEDFAPSVLEGVVDASAKRTCVQKGGWSSNVAHTVQGKRSKDTTEERCSTHGVDVVCGKLCGTLLPAGCRRKEMVRVRYGRGRPIQGRPYAVTTREFERLAGCTLSGRWRTNLCLVHKDGRRGSCIGLWLRRQGLKLGWRVLGKSVRVFWDEDQAFYEGVIVNFSVATGEHEVQYVADNVREWSHLCMQRMEWLAADEGAADAMLGEERCETKSGPDQVGRAAEDKPAQPLRTDIATPAAEAKPRIRVLRPAATERVRMHKKAMYLQSVNMHRQAAQERGRRSGAYPSDTTPAAPRLKLKSGKLCANKQLRVQKRVQKVPARFRETRLGNMLQGQKVVTKAMSEVVAEVKSADTPPDAVVTHSQLKLVHTEELVLAAAASAECKTVSIISKDAGEEDVRMQGEAIVNKSQQQQEDICYTLAQVAQEAAMSAQAGNAASSAAASDASEQQGAQAILALAASELPRQHHDGSISVPTASVLGDMKVEDVPDTPLPIDASELPPRSVGLRSDKASSWWGATQAEPADGVEASTAPPHTYASAVSTSQGNRSFCPPTPPTPQLSYTPPPARRSRESPVIDKRAQGSTDFPRSRMPPGKDRERESFHYSTRLHPSGMKHTKEGAGSEPRKPVTGGSSTARAVGKAAAVDGGPTAVPEKQVKQHDLNELTRRLLPAAGVSSCSKRPVSSKGKVASHPAKKTASVGHRETSLLPRSSSDLQLTGWGTSQKRSGGIGTSNATQEAGAVQAHKSIQAHKAAGGEDSDGGRRAEAARLRGRQGAPNSTMQSAGTGEKNTGVQQAAISVEGGKRRSQEEKATDVVDLTTEVASPAKQVGGTGQLQPPWASRASAQQHIPMPGTLKLSLLDQVAMAIRMQAFPTSAVADSSDPPPIVAAKSRQGDRHSMKGAPELTHAHPQQAWRPKASSAQQQVPGSSSYGEGNSDRQRIEAVANAQIHGEASCRVSENIKGTSTFSAVHQQGSKAIGADWQQWQAESCKASPSTAYSMKYLVRQLHSSDQSTLPASGARLVRPMARAGAVPVQLLGAAFLGRPPDPRRASEVPESRWGEASPPKMSVLDRIATSIRNQQICESPSESPAAEPSGIGLRVKPNVTERLDSTFEAAAAASHEGGPRVKRKMVERLDHADEAEGLLGHTISDKNSQQGKQQKVAASGSVKVGGPLQPPDAEAELDKAGHGAEQREVQQGNTPSSQLAKLVTPVATPASLLAVVDILVGAGRKHVQQDIASEAQPSMRELRTRARSLEGSIANPSSAVTAGSQKSASGRQPQDSVPAPPLRAAKAVLPSPKSPEDALATLPRASHPTTDPANPEAAPKLGNLRTEELAPKVSPPSHATERPDPKSAAARAVKVTPEATEGRGNATQYMGSSGCVASEEEAVAGARDANAVVALCANRSQVSVSKEEEPEAERCRKSTSKGDGDTRAEQGDEPAITRNCTVRHASTSIDQSAARKQSARAARGSAQGAAQPSAGMDARAGEGQAAKCTTKTPSSRQPSTQEDATPAWLTRSGPPSSSGSSCQIGGDLGSSSFPSMLRARQPSMRKASNSGQDGNATVPSLPGRWQPPSSSEALGGPKGDANSFAVQLRAGGSAKSMDQFTDGGQLANPILASILSSAQQPLQRARRAAEEQAADTPVEVNPKGAAAINLEEKFHAPAAPPAAEAVQSWRSRENEAGPLTAQVQTALAANSMLQARVSQGIGGPQILPNNADFLSSLLNRMWVPNGSLAPATEAQYASSQIMSAEVAALRKAEAQMIRNVQMARLRQVEAMRNTEMAKAQQKQTLLSILGMSALGPLVERQQQQQGSLTGMHGVLQRTVSLQGNQPEVHSTPTAAAAGLNPVMEQQPRAGVLPMALDLTSKPTGIDLNIDAEEWECHKTDPEVESKEPLNGGGEVSLLSSLGAILGQKGKEISNRGRKRSTNTSNRTASKSKTARMAGLAKASGRNSQLSSARFLKDDKEVTDAKSVPAVEPLQEHVGGLGLDLNEDLEEEEEEEDEDNTSVLECN</sequence>
<feature type="compositionally biased region" description="Basic and acidic residues" evidence="1">
    <location>
        <begin position="1105"/>
        <end position="1114"/>
    </location>
</feature>
<feature type="compositionally biased region" description="Basic and acidic residues" evidence="1">
    <location>
        <begin position="1763"/>
        <end position="1781"/>
    </location>
</feature>
<keyword evidence="3" id="KW-1185">Reference proteome</keyword>
<feature type="compositionally biased region" description="Basic and acidic residues" evidence="1">
    <location>
        <begin position="1527"/>
        <end position="1539"/>
    </location>
</feature>
<feature type="region of interest" description="Disordered" evidence="1">
    <location>
        <begin position="1"/>
        <end position="30"/>
    </location>
</feature>
<feature type="region of interest" description="Disordered" evidence="1">
    <location>
        <begin position="1750"/>
        <end position="1934"/>
    </location>
</feature>
<feature type="compositionally biased region" description="Polar residues" evidence="1">
    <location>
        <begin position="1053"/>
        <end position="1082"/>
    </location>
</feature>
<feature type="compositionally biased region" description="Basic and acidic residues" evidence="1">
    <location>
        <begin position="939"/>
        <end position="948"/>
    </location>
</feature>
<feature type="compositionally biased region" description="Low complexity" evidence="1">
    <location>
        <begin position="1802"/>
        <end position="1826"/>
    </location>
</feature>
<comment type="caution">
    <text evidence="2">The sequence shown here is derived from an EMBL/GenBank/DDBJ whole genome shotgun (WGS) entry which is preliminary data.</text>
</comment>
<feature type="region of interest" description="Disordered" evidence="1">
    <location>
        <begin position="1220"/>
        <end position="1282"/>
    </location>
</feature>
<dbReference type="EMBL" id="LGRX02010028">
    <property type="protein sequence ID" value="KAK3271069.1"/>
    <property type="molecule type" value="Genomic_DNA"/>
</dbReference>
<dbReference type="Proteomes" id="UP001190700">
    <property type="component" value="Unassembled WGS sequence"/>
</dbReference>
<feature type="compositionally biased region" description="Acidic residues" evidence="1">
    <location>
        <begin position="2335"/>
        <end position="2350"/>
    </location>
</feature>
<feature type="compositionally biased region" description="Polar residues" evidence="1">
    <location>
        <begin position="1122"/>
        <end position="1142"/>
    </location>
</feature>
<feature type="compositionally biased region" description="Polar residues" evidence="1">
    <location>
        <begin position="885"/>
        <end position="894"/>
    </location>
</feature>
<feature type="compositionally biased region" description="Basic and acidic residues" evidence="1">
    <location>
        <begin position="2305"/>
        <end position="2314"/>
    </location>
</feature>
<feature type="compositionally biased region" description="Polar residues" evidence="1">
    <location>
        <begin position="10"/>
        <end position="30"/>
    </location>
</feature>